<dbReference type="Proteomes" id="UP000620104">
    <property type="component" value="Unassembled WGS sequence"/>
</dbReference>
<dbReference type="PANTHER" id="PTHR45789">
    <property type="entry name" value="FI18025P1"/>
    <property type="match status" value="1"/>
</dbReference>
<evidence type="ECO:0000256" key="1">
    <source>
        <dbReference type="ARBA" id="ARBA00023125"/>
    </source>
</evidence>
<dbReference type="PROSITE" id="PS50118">
    <property type="entry name" value="HMG_BOX_2"/>
    <property type="match status" value="1"/>
</dbReference>
<feature type="region of interest" description="Disordered" evidence="4">
    <location>
        <begin position="34"/>
        <end position="87"/>
    </location>
</feature>
<proteinExistence type="predicted"/>
<reference evidence="6" key="1">
    <citation type="submission" date="2020-07" db="EMBL/GenBank/DDBJ databases">
        <title>Draft Genome Sequence of a Deep-Sea Yeast, Naganishia (Cryptococcus) liquefaciens strain N6.</title>
        <authorList>
            <person name="Han Y.W."/>
            <person name="Kajitani R."/>
            <person name="Morimoto H."/>
            <person name="Parhat M."/>
            <person name="Tsubouchi H."/>
            <person name="Bakenova O."/>
            <person name="Ogata M."/>
            <person name="Argunhan B."/>
            <person name="Aoki R."/>
            <person name="Kajiwara S."/>
            <person name="Itoh T."/>
            <person name="Iwasaki H."/>
        </authorList>
    </citation>
    <scope>NUCLEOTIDE SEQUENCE</scope>
    <source>
        <strain evidence="6">N6</strain>
    </source>
</reference>
<dbReference type="InterPro" id="IPR036910">
    <property type="entry name" value="HMG_box_dom_sf"/>
</dbReference>
<accession>A0A8H3TRN8</accession>
<dbReference type="OrthoDB" id="6247875at2759"/>
<feature type="DNA-binding region" description="HMG box" evidence="3">
    <location>
        <begin position="157"/>
        <end position="226"/>
    </location>
</feature>
<keyword evidence="7" id="KW-1185">Reference proteome</keyword>
<dbReference type="Pfam" id="PF00505">
    <property type="entry name" value="HMG_box"/>
    <property type="match status" value="1"/>
</dbReference>
<organism evidence="6 7">
    <name type="scientific">Naganishia liquefaciens</name>
    <dbReference type="NCBI Taxonomy" id="104408"/>
    <lineage>
        <taxon>Eukaryota</taxon>
        <taxon>Fungi</taxon>
        <taxon>Dikarya</taxon>
        <taxon>Basidiomycota</taxon>
        <taxon>Agaricomycotina</taxon>
        <taxon>Tremellomycetes</taxon>
        <taxon>Filobasidiales</taxon>
        <taxon>Filobasidiaceae</taxon>
        <taxon>Naganishia</taxon>
    </lineage>
</organism>
<feature type="domain" description="HMG box" evidence="5">
    <location>
        <begin position="157"/>
        <end position="226"/>
    </location>
</feature>
<gene>
    <name evidence="6" type="ORF">NliqN6_2384</name>
</gene>
<dbReference type="PANTHER" id="PTHR45789:SF2">
    <property type="entry name" value="FI18025P1"/>
    <property type="match status" value="1"/>
</dbReference>
<keyword evidence="1 3" id="KW-0238">DNA-binding</keyword>
<dbReference type="EMBL" id="BLZA01000017">
    <property type="protein sequence ID" value="GHJ85982.1"/>
    <property type="molecule type" value="Genomic_DNA"/>
</dbReference>
<evidence type="ECO:0000256" key="4">
    <source>
        <dbReference type="SAM" id="MobiDB-lite"/>
    </source>
</evidence>
<evidence type="ECO:0000313" key="6">
    <source>
        <dbReference type="EMBL" id="GHJ85982.1"/>
    </source>
</evidence>
<evidence type="ECO:0000259" key="5">
    <source>
        <dbReference type="PROSITE" id="PS50118"/>
    </source>
</evidence>
<dbReference type="InterPro" id="IPR051356">
    <property type="entry name" value="SOX/SOX-like_TF"/>
</dbReference>
<feature type="region of interest" description="Disordered" evidence="4">
    <location>
        <begin position="295"/>
        <end position="320"/>
    </location>
</feature>
<feature type="compositionally biased region" description="Basic residues" evidence="4">
    <location>
        <begin position="143"/>
        <end position="153"/>
    </location>
</feature>
<dbReference type="SUPFAM" id="SSF47095">
    <property type="entry name" value="HMG-box"/>
    <property type="match status" value="1"/>
</dbReference>
<feature type="compositionally biased region" description="Polar residues" evidence="4">
    <location>
        <begin position="36"/>
        <end position="47"/>
    </location>
</feature>
<dbReference type="AlphaFoldDB" id="A0A8H3TRN8"/>
<sequence>MQALADSAEIFHGGNLSGAARNILAHLQPEDIQDFSAYNNQPQSSSSHKGKTELTITVPRNPTGKRIVASPDSANTPTTPPSPNEGANITVESLAQADSTILGENQPLPEQLGNINAQTDYQRQPLLHVHSPAQAPVQTKVPEKKKSHARKQPPGHIPRPRNAFILFRKHITDNNLIPKSVEVKHQNISIVASKMWAEAPAEVKLQFTEAARREKKEHARMYPNYRYQPAYRRTDIIRRRVRKDPLEDDKCDAVASLLIQGKAGDELESEVKEKIAEKTGLVDNLEEIKLVIKRGRRKRKDAPGELSKGAIRAEKAAERA</sequence>
<evidence type="ECO:0000256" key="2">
    <source>
        <dbReference type="ARBA" id="ARBA00023242"/>
    </source>
</evidence>
<dbReference type="CDD" id="cd01389">
    <property type="entry name" value="HMG-box_ROX1-like"/>
    <property type="match status" value="1"/>
</dbReference>
<dbReference type="Gene3D" id="1.10.30.10">
    <property type="entry name" value="High mobility group box domain"/>
    <property type="match status" value="1"/>
</dbReference>
<dbReference type="GO" id="GO:0000978">
    <property type="term" value="F:RNA polymerase II cis-regulatory region sequence-specific DNA binding"/>
    <property type="evidence" value="ECO:0007669"/>
    <property type="project" value="TreeGrafter"/>
</dbReference>
<dbReference type="SMART" id="SM00398">
    <property type="entry name" value="HMG"/>
    <property type="match status" value="1"/>
</dbReference>
<name>A0A8H3TRN8_9TREE</name>
<feature type="compositionally biased region" description="Basic and acidic residues" evidence="4">
    <location>
        <begin position="311"/>
        <end position="320"/>
    </location>
</feature>
<keyword evidence="2 3" id="KW-0539">Nucleus</keyword>
<dbReference type="GO" id="GO:0000981">
    <property type="term" value="F:DNA-binding transcription factor activity, RNA polymerase II-specific"/>
    <property type="evidence" value="ECO:0007669"/>
    <property type="project" value="TreeGrafter"/>
</dbReference>
<dbReference type="GO" id="GO:0005634">
    <property type="term" value="C:nucleus"/>
    <property type="evidence" value="ECO:0007669"/>
    <property type="project" value="UniProtKB-UniRule"/>
</dbReference>
<evidence type="ECO:0000256" key="3">
    <source>
        <dbReference type="PROSITE-ProRule" id="PRU00267"/>
    </source>
</evidence>
<protein>
    <recommendedName>
        <fullName evidence="5">HMG box domain-containing protein</fullName>
    </recommendedName>
</protein>
<comment type="caution">
    <text evidence="6">The sequence shown here is derived from an EMBL/GenBank/DDBJ whole genome shotgun (WGS) entry which is preliminary data.</text>
</comment>
<dbReference type="InterPro" id="IPR009071">
    <property type="entry name" value="HMG_box_dom"/>
</dbReference>
<evidence type="ECO:0000313" key="7">
    <source>
        <dbReference type="Proteomes" id="UP000620104"/>
    </source>
</evidence>
<feature type="region of interest" description="Disordered" evidence="4">
    <location>
        <begin position="131"/>
        <end position="160"/>
    </location>
</feature>